<evidence type="ECO:0000256" key="17">
    <source>
        <dbReference type="ARBA" id="ARBA00048623"/>
    </source>
</evidence>
<evidence type="ECO:0000256" key="5">
    <source>
        <dbReference type="ARBA" id="ARBA00013200"/>
    </source>
</evidence>
<dbReference type="EC" id="2.7.8.26" evidence="5 19"/>
<feature type="transmembrane region" description="Helical" evidence="19">
    <location>
        <begin position="181"/>
        <end position="198"/>
    </location>
</feature>
<comment type="catalytic activity">
    <reaction evidence="17 19">
        <text>alpha-ribazole + adenosylcob(III)inamide-GDP = adenosylcob(III)alamin + GMP + H(+)</text>
        <dbReference type="Rhea" id="RHEA:16049"/>
        <dbReference type="ChEBI" id="CHEBI:10329"/>
        <dbReference type="ChEBI" id="CHEBI:15378"/>
        <dbReference type="ChEBI" id="CHEBI:18408"/>
        <dbReference type="ChEBI" id="CHEBI:58115"/>
        <dbReference type="ChEBI" id="CHEBI:60487"/>
        <dbReference type="EC" id="2.7.8.26"/>
    </reaction>
</comment>
<comment type="cofactor">
    <cofactor evidence="1 19">
        <name>Mg(2+)</name>
        <dbReference type="ChEBI" id="CHEBI:18420"/>
    </cofactor>
</comment>
<sequence>MLSDIWSGLLVAFGLYSALPLPQVEWKKNTMRFALIFLPLIGVLVGLCQLGWLWLAQAWRLNAMLYAAGAVLVPVILTGGIHLDGFTDTCDALCSYGDREKRLAILKDPHVGAFGVLWLLVLLLVQFGLFAQLYDAPRCAALLGAGYAMARACGGHMIVAQPCAKDSGLARLFSDHADKKIVARVMCVWMFACAAVLAVTGNRFGVLAVGAVLVFFAYHIRKCKKIFGGITGDLCGMCITVCETITLAAAVIGGLCLR</sequence>
<gene>
    <name evidence="19" type="primary">cobS</name>
    <name evidence="20" type="ORF">CBW42_09985</name>
</gene>
<feature type="transmembrane region" description="Helical" evidence="19">
    <location>
        <begin position="111"/>
        <end position="131"/>
    </location>
</feature>
<dbReference type="UniPathway" id="UPA00148">
    <property type="reaction ID" value="UER00238"/>
</dbReference>
<evidence type="ECO:0000256" key="1">
    <source>
        <dbReference type="ARBA" id="ARBA00001946"/>
    </source>
</evidence>
<evidence type="ECO:0000256" key="19">
    <source>
        <dbReference type="HAMAP-Rule" id="MF_00719"/>
    </source>
</evidence>
<feature type="transmembrane region" description="Helical" evidence="19">
    <location>
        <begin position="204"/>
        <end position="220"/>
    </location>
</feature>
<dbReference type="AlphaFoldDB" id="A0A252F2V8"/>
<comment type="similarity">
    <text evidence="4 19">Belongs to the CobS family.</text>
</comment>
<evidence type="ECO:0000256" key="15">
    <source>
        <dbReference type="ARBA" id="ARBA00032605"/>
    </source>
</evidence>
<reference evidence="20 21" key="1">
    <citation type="submission" date="2017-05" db="EMBL/GenBank/DDBJ databases">
        <title>Butyricicoccus porcorum sp. nov. a butyrate-producing bacterium from the swine intestinal tract.</title>
        <authorList>
            <person name="Trachsel J."/>
            <person name="Humphrey S."/>
            <person name="Allen H.K."/>
        </authorList>
    </citation>
    <scope>NUCLEOTIDE SEQUENCE [LARGE SCALE GENOMIC DNA]</scope>
    <source>
        <strain evidence="20">BB10</strain>
    </source>
</reference>
<evidence type="ECO:0000256" key="10">
    <source>
        <dbReference type="ARBA" id="ARBA00022692"/>
    </source>
</evidence>
<dbReference type="GO" id="GO:0008818">
    <property type="term" value="F:cobalamin 5'-phosphate synthase activity"/>
    <property type="evidence" value="ECO:0007669"/>
    <property type="project" value="UniProtKB-UniRule"/>
</dbReference>
<organism evidence="20 21">
    <name type="scientific">Butyricicoccus porcorum</name>
    <dbReference type="NCBI Taxonomy" id="1945634"/>
    <lineage>
        <taxon>Bacteria</taxon>
        <taxon>Bacillati</taxon>
        <taxon>Bacillota</taxon>
        <taxon>Clostridia</taxon>
        <taxon>Eubacteriales</taxon>
        <taxon>Butyricicoccaceae</taxon>
        <taxon>Butyricicoccus</taxon>
    </lineage>
</organism>
<evidence type="ECO:0000313" key="20">
    <source>
        <dbReference type="EMBL" id="OUM20059.1"/>
    </source>
</evidence>
<evidence type="ECO:0000256" key="7">
    <source>
        <dbReference type="ARBA" id="ARBA00022475"/>
    </source>
</evidence>
<dbReference type="GO" id="GO:0051073">
    <property type="term" value="F:adenosylcobinamide-GDP ribazoletransferase activity"/>
    <property type="evidence" value="ECO:0007669"/>
    <property type="project" value="UniProtKB-UniRule"/>
</dbReference>
<evidence type="ECO:0000256" key="14">
    <source>
        <dbReference type="ARBA" id="ARBA00025228"/>
    </source>
</evidence>
<keyword evidence="8 19" id="KW-0169">Cobalamin biosynthesis</keyword>
<protein>
    <recommendedName>
        <fullName evidence="6 19">Adenosylcobinamide-GDP ribazoletransferase</fullName>
        <ecNumber evidence="5 19">2.7.8.26</ecNumber>
    </recommendedName>
    <alternativeName>
        <fullName evidence="16 19">Cobalamin synthase</fullName>
    </alternativeName>
    <alternativeName>
        <fullName evidence="15 19">Cobalamin-5'-phosphate synthase</fullName>
    </alternativeName>
</protein>
<dbReference type="NCBIfam" id="TIGR00317">
    <property type="entry name" value="cobS"/>
    <property type="match status" value="1"/>
</dbReference>
<keyword evidence="10 19" id="KW-0812">Transmembrane</keyword>
<proteinExistence type="inferred from homology"/>
<keyword evidence="7 19" id="KW-1003">Cell membrane</keyword>
<comment type="pathway">
    <text evidence="3 19">Cofactor biosynthesis; adenosylcobalamin biosynthesis; adenosylcobalamin from cob(II)yrinate a,c-diamide: step 7/7.</text>
</comment>
<dbReference type="HAMAP" id="MF_00719">
    <property type="entry name" value="CobS"/>
    <property type="match status" value="1"/>
</dbReference>
<evidence type="ECO:0000256" key="16">
    <source>
        <dbReference type="ARBA" id="ARBA00032853"/>
    </source>
</evidence>
<dbReference type="InterPro" id="IPR003805">
    <property type="entry name" value="CobS"/>
</dbReference>
<evidence type="ECO:0000256" key="9">
    <source>
        <dbReference type="ARBA" id="ARBA00022679"/>
    </source>
</evidence>
<comment type="caution">
    <text evidence="20">The sequence shown here is derived from an EMBL/GenBank/DDBJ whole genome shotgun (WGS) entry which is preliminary data.</text>
</comment>
<keyword evidence="11 19" id="KW-0460">Magnesium</keyword>
<name>A0A252F2V8_9FIRM</name>
<evidence type="ECO:0000256" key="12">
    <source>
        <dbReference type="ARBA" id="ARBA00022989"/>
    </source>
</evidence>
<evidence type="ECO:0000256" key="6">
    <source>
        <dbReference type="ARBA" id="ARBA00015850"/>
    </source>
</evidence>
<evidence type="ECO:0000256" key="11">
    <source>
        <dbReference type="ARBA" id="ARBA00022842"/>
    </source>
</evidence>
<dbReference type="GO" id="GO:0005886">
    <property type="term" value="C:plasma membrane"/>
    <property type="evidence" value="ECO:0007669"/>
    <property type="project" value="UniProtKB-SubCell"/>
</dbReference>
<evidence type="ECO:0000256" key="18">
    <source>
        <dbReference type="ARBA" id="ARBA00049504"/>
    </source>
</evidence>
<evidence type="ECO:0000256" key="13">
    <source>
        <dbReference type="ARBA" id="ARBA00023136"/>
    </source>
</evidence>
<dbReference type="PANTHER" id="PTHR34148:SF1">
    <property type="entry name" value="ADENOSYLCOBINAMIDE-GDP RIBAZOLETRANSFERASE"/>
    <property type="match status" value="1"/>
</dbReference>
<accession>A0A252F2V8</accession>
<dbReference type="Pfam" id="PF02654">
    <property type="entry name" value="CobS"/>
    <property type="match status" value="1"/>
</dbReference>
<evidence type="ECO:0000256" key="2">
    <source>
        <dbReference type="ARBA" id="ARBA00004651"/>
    </source>
</evidence>
<keyword evidence="21" id="KW-1185">Reference proteome</keyword>
<comment type="catalytic activity">
    <reaction evidence="18 19">
        <text>alpha-ribazole 5'-phosphate + adenosylcob(III)inamide-GDP = adenosylcob(III)alamin 5'-phosphate + GMP + H(+)</text>
        <dbReference type="Rhea" id="RHEA:23560"/>
        <dbReference type="ChEBI" id="CHEBI:15378"/>
        <dbReference type="ChEBI" id="CHEBI:57918"/>
        <dbReference type="ChEBI" id="CHEBI:58115"/>
        <dbReference type="ChEBI" id="CHEBI:60487"/>
        <dbReference type="ChEBI" id="CHEBI:60493"/>
        <dbReference type="EC" id="2.7.8.26"/>
    </reaction>
</comment>
<feature type="transmembrane region" description="Helical" evidence="19">
    <location>
        <begin position="36"/>
        <end position="56"/>
    </location>
</feature>
<dbReference type="Proteomes" id="UP000194903">
    <property type="component" value="Unassembled WGS sequence"/>
</dbReference>
<evidence type="ECO:0000256" key="8">
    <source>
        <dbReference type="ARBA" id="ARBA00022573"/>
    </source>
</evidence>
<keyword evidence="12 19" id="KW-1133">Transmembrane helix</keyword>
<dbReference type="OrthoDB" id="9794626at2"/>
<dbReference type="EMBL" id="NHOC01000008">
    <property type="protein sequence ID" value="OUM20059.1"/>
    <property type="molecule type" value="Genomic_DNA"/>
</dbReference>
<dbReference type="PANTHER" id="PTHR34148">
    <property type="entry name" value="ADENOSYLCOBINAMIDE-GDP RIBAZOLETRANSFERASE"/>
    <property type="match status" value="1"/>
</dbReference>
<dbReference type="GO" id="GO:0009236">
    <property type="term" value="P:cobalamin biosynthetic process"/>
    <property type="evidence" value="ECO:0007669"/>
    <property type="project" value="UniProtKB-UniRule"/>
</dbReference>
<evidence type="ECO:0000256" key="4">
    <source>
        <dbReference type="ARBA" id="ARBA00010561"/>
    </source>
</evidence>
<comment type="subcellular location">
    <subcellularLocation>
        <location evidence="2 19">Cell membrane</location>
        <topology evidence="2 19">Multi-pass membrane protein</topology>
    </subcellularLocation>
</comment>
<evidence type="ECO:0000256" key="3">
    <source>
        <dbReference type="ARBA" id="ARBA00004663"/>
    </source>
</evidence>
<evidence type="ECO:0000313" key="21">
    <source>
        <dbReference type="Proteomes" id="UP000194903"/>
    </source>
</evidence>
<keyword evidence="13 19" id="KW-0472">Membrane</keyword>
<feature type="transmembrane region" description="Helical" evidence="19">
    <location>
        <begin position="63"/>
        <end position="83"/>
    </location>
</feature>
<comment type="function">
    <text evidence="14 19">Joins adenosylcobinamide-GDP and alpha-ribazole to generate adenosylcobalamin (Ado-cobalamin). Also synthesizes adenosylcobalamin 5'-phosphate from adenosylcobinamide-GDP and alpha-ribazole 5'-phosphate.</text>
</comment>
<keyword evidence="9 19" id="KW-0808">Transferase</keyword>